<comment type="caution">
    <text evidence="3">The sequence shown here is derived from an EMBL/GenBank/DDBJ whole genome shotgun (WGS) entry which is preliminary data.</text>
</comment>
<dbReference type="Proteomes" id="UP000295764">
    <property type="component" value="Unassembled WGS sequence"/>
</dbReference>
<evidence type="ECO:0000256" key="2">
    <source>
        <dbReference type="SAM" id="MobiDB-lite"/>
    </source>
</evidence>
<dbReference type="InterPro" id="IPR015946">
    <property type="entry name" value="KH_dom-like_a/b"/>
</dbReference>
<dbReference type="OrthoDB" id="9797508at2"/>
<dbReference type="SUPFAM" id="SSF82784">
    <property type="entry name" value="OsmC-like"/>
    <property type="match status" value="1"/>
</dbReference>
<dbReference type="PANTHER" id="PTHR33797">
    <property type="entry name" value="ORGANIC HYDROPEROXIDE RESISTANCE PROTEIN-LIKE"/>
    <property type="match status" value="1"/>
</dbReference>
<dbReference type="Gene3D" id="3.30.300.20">
    <property type="match status" value="1"/>
</dbReference>
<dbReference type="PANTHER" id="PTHR33797:SF2">
    <property type="entry name" value="ORGANIC HYDROPEROXIDE RESISTANCE PROTEIN-LIKE"/>
    <property type="match status" value="1"/>
</dbReference>
<evidence type="ECO:0000256" key="1">
    <source>
        <dbReference type="ARBA" id="ARBA00007378"/>
    </source>
</evidence>
<dbReference type="RefSeq" id="WP_133521192.1">
    <property type="nucleotide sequence ID" value="NZ_SNVW01000017.1"/>
</dbReference>
<sequence length="141" mass="14584">MSLDIVYTAAAHATGGGRDGHVRTEDDRLDLDTRPPKEMGGSGEGTNPEQLFAAGYAACFLGALHAAGKELGVDTTDAEVSAEVGIGGNGQGGFGLAVELDVYAPSAQPEQRQRLAERAHEICPYSNATRGNITVALSIVD</sequence>
<accession>A0A4R6DBE1</accession>
<dbReference type="InterPro" id="IPR019953">
    <property type="entry name" value="OHR"/>
</dbReference>
<gene>
    <name evidence="3" type="ORF">EDF64_11710</name>
</gene>
<reference evidence="3 4" key="1">
    <citation type="submission" date="2019-03" db="EMBL/GenBank/DDBJ databases">
        <title>Genomic analyses of the natural microbiome of Caenorhabditis elegans.</title>
        <authorList>
            <person name="Samuel B."/>
        </authorList>
    </citation>
    <scope>NUCLEOTIDE SEQUENCE [LARGE SCALE GENOMIC DNA]</scope>
    <source>
        <strain evidence="3 4">JUb65</strain>
    </source>
</reference>
<organism evidence="3 4">
    <name type="scientific">Curtobacterium flaccumfaciens</name>
    <dbReference type="NCBI Taxonomy" id="2035"/>
    <lineage>
        <taxon>Bacteria</taxon>
        <taxon>Bacillati</taxon>
        <taxon>Actinomycetota</taxon>
        <taxon>Actinomycetes</taxon>
        <taxon>Micrococcales</taxon>
        <taxon>Microbacteriaceae</taxon>
        <taxon>Curtobacterium</taxon>
    </lineage>
</organism>
<protein>
    <submittedName>
        <fullName evidence="3">Ohr subfamily peroxiredoxin</fullName>
    </submittedName>
</protein>
<dbReference type="EMBL" id="SNVW01000017">
    <property type="protein sequence ID" value="TDN41613.1"/>
    <property type="molecule type" value="Genomic_DNA"/>
</dbReference>
<dbReference type="AlphaFoldDB" id="A0A4R6DBE1"/>
<comment type="similarity">
    <text evidence="1">Belongs to the OsmC/Ohr family.</text>
</comment>
<dbReference type="InterPro" id="IPR036102">
    <property type="entry name" value="OsmC/Ohrsf"/>
</dbReference>
<feature type="region of interest" description="Disordered" evidence="2">
    <location>
        <begin position="14"/>
        <end position="47"/>
    </location>
</feature>
<dbReference type="Pfam" id="PF02566">
    <property type="entry name" value="OsmC"/>
    <property type="match status" value="1"/>
</dbReference>
<dbReference type="InterPro" id="IPR003718">
    <property type="entry name" value="OsmC/Ohr_fam"/>
</dbReference>
<evidence type="ECO:0000313" key="3">
    <source>
        <dbReference type="EMBL" id="TDN41613.1"/>
    </source>
</evidence>
<dbReference type="STRING" id="2035.RU06_09220"/>
<evidence type="ECO:0000313" key="4">
    <source>
        <dbReference type="Proteomes" id="UP000295764"/>
    </source>
</evidence>
<dbReference type="GO" id="GO:0006979">
    <property type="term" value="P:response to oxidative stress"/>
    <property type="evidence" value="ECO:0007669"/>
    <property type="project" value="InterPro"/>
</dbReference>
<proteinExistence type="inferred from homology"/>
<dbReference type="Gene3D" id="2.20.25.10">
    <property type="match status" value="1"/>
</dbReference>
<name>A0A4R6DBE1_9MICO</name>
<feature type="compositionally biased region" description="Basic and acidic residues" evidence="2">
    <location>
        <begin position="18"/>
        <end position="37"/>
    </location>
</feature>
<dbReference type="NCBIfam" id="TIGR03561">
    <property type="entry name" value="organ_hyd_perox"/>
    <property type="match status" value="1"/>
</dbReference>